<keyword evidence="10" id="KW-1185">Reference proteome</keyword>
<proteinExistence type="predicted"/>
<evidence type="ECO:0000256" key="6">
    <source>
        <dbReference type="ARBA" id="ARBA00023211"/>
    </source>
</evidence>
<dbReference type="PANTHER" id="PTHR12318">
    <property type="entry name" value="TESTOSTERONE-REGULATED PROTEIN RP2"/>
    <property type="match status" value="1"/>
</dbReference>
<dbReference type="PROSITE" id="PS51462">
    <property type="entry name" value="NUDIX"/>
    <property type="match status" value="1"/>
</dbReference>
<dbReference type="EMBL" id="CAJB01000146">
    <property type="protein sequence ID" value="CCH77859.1"/>
    <property type="molecule type" value="Genomic_DNA"/>
</dbReference>
<evidence type="ECO:0000256" key="4">
    <source>
        <dbReference type="ARBA" id="ARBA00022801"/>
    </source>
</evidence>
<evidence type="ECO:0000256" key="7">
    <source>
        <dbReference type="SAM" id="MobiDB-lite"/>
    </source>
</evidence>
<accession>A0A077M0Z3</accession>
<dbReference type="InterPro" id="IPR000086">
    <property type="entry name" value="NUDIX_hydrolase_dom"/>
</dbReference>
<protein>
    <submittedName>
        <fullName evidence="9">NUDIX family protein</fullName>
    </submittedName>
</protein>
<evidence type="ECO:0000313" key="9">
    <source>
        <dbReference type="EMBL" id="CCH77859.1"/>
    </source>
</evidence>
<dbReference type="CDD" id="cd18870">
    <property type="entry name" value="NUDIX_AcylCoAdiphos_Nudt19"/>
    <property type="match status" value="1"/>
</dbReference>
<comment type="caution">
    <text evidence="9">The sequence shown here is derived from an EMBL/GenBank/DDBJ whole genome shotgun (WGS) entry which is preliminary data.</text>
</comment>
<name>A0A077M0Z3_9MICO</name>
<evidence type="ECO:0000256" key="3">
    <source>
        <dbReference type="ARBA" id="ARBA00022723"/>
    </source>
</evidence>
<evidence type="ECO:0000256" key="1">
    <source>
        <dbReference type="ARBA" id="ARBA00001936"/>
    </source>
</evidence>
<dbReference type="STRING" id="1194083.BN12_230036"/>
<keyword evidence="3" id="KW-0479">Metal-binding</keyword>
<evidence type="ECO:0000256" key="2">
    <source>
        <dbReference type="ARBA" id="ARBA00001946"/>
    </source>
</evidence>
<feature type="domain" description="Nudix hydrolase" evidence="8">
    <location>
        <begin position="27"/>
        <end position="224"/>
    </location>
</feature>
<sequence>MIRRFPMVEASPLSGRAGARSPSDPSPPRLAATVMCVRDGDRGVEVFMLHRVPTMVFAPSMHVFPGGGVDAEDSRADLPWSGPPVDEWARRMRTDEPTARMLIAAAVREVFEETGVLLGGPSRLDEPWAAARSALVAHETSLADVLIAGGEVLRSDLLGYRAHWTTPEFEPRRYDTRFFAALVPDGQVADGGSSEAQSATWVRPADLLDAYAAGAALLLPPTVVCLEQVAAAGSAADFVREEPPVHEVIPWLEESADGLAIVMDLP</sequence>
<dbReference type="InterPro" id="IPR015797">
    <property type="entry name" value="NUDIX_hydrolase-like_dom_sf"/>
</dbReference>
<organism evidence="9 10">
    <name type="scientific">Nostocoides japonicum T1-X7</name>
    <dbReference type="NCBI Taxonomy" id="1194083"/>
    <lineage>
        <taxon>Bacteria</taxon>
        <taxon>Bacillati</taxon>
        <taxon>Actinomycetota</taxon>
        <taxon>Actinomycetes</taxon>
        <taxon>Micrococcales</taxon>
        <taxon>Intrasporangiaceae</taxon>
        <taxon>Nostocoides</taxon>
    </lineage>
</organism>
<dbReference type="InterPro" id="IPR039121">
    <property type="entry name" value="NUDT19"/>
</dbReference>
<dbReference type="PANTHER" id="PTHR12318:SF0">
    <property type="entry name" value="ACYL-COENZYME A DIPHOSPHATASE NUDT19"/>
    <property type="match status" value="1"/>
</dbReference>
<evidence type="ECO:0000313" key="10">
    <source>
        <dbReference type="Proteomes" id="UP000035721"/>
    </source>
</evidence>
<keyword evidence="4" id="KW-0378">Hydrolase</keyword>
<reference evidence="9 10" key="1">
    <citation type="journal article" date="2013" name="ISME J.">
        <title>A metabolic model for members of the genus Tetrasphaera involved in enhanced biological phosphorus removal.</title>
        <authorList>
            <person name="Kristiansen R."/>
            <person name="Nguyen H.T.T."/>
            <person name="Saunders A.M."/>
            <person name="Nielsen J.L."/>
            <person name="Wimmer R."/>
            <person name="Le V.Q."/>
            <person name="McIlroy S.J."/>
            <person name="Petrovski S."/>
            <person name="Seviour R.J."/>
            <person name="Calteau A."/>
            <person name="Nielsen K.L."/>
            <person name="Nielsen P.H."/>
        </authorList>
    </citation>
    <scope>NUCLEOTIDE SEQUENCE [LARGE SCALE GENOMIC DNA]</scope>
    <source>
        <strain evidence="9 10">T1-X7</strain>
    </source>
</reference>
<dbReference type="AlphaFoldDB" id="A0A077M0Z3"/>
<dbReference type="Proteomes" id="UP000035721">
    <property type="component" value="Unassembled WGS sequence"/>
</dbReference>
<comment type="cofactor">
    <cofactor evidence="1">
        <name>Mn(2+)</name>
        <dbReference type="ChEBI" id="CHEBI:29035"/>
    </cofactor>
</comment>
<dbReference type="RefSeq" id="WP_053079954.1">
    <property type="nucleotide sequence ID" value="NZ_HF570958.1"/>
</dbReference>
<keyword evidence="6" id="KW-0464">Manganese</keyword>
<dbReference type="GO" id="GO:0046872">
    <property type="term" value="F:metal ion binding"/>
    <property type="evidence" value="ECO:0007669"/>
    <property type="project" value="UniProtKB-KW"/>
</dbReference>
<dbReference type="Gene3D" id="3.90.79.10">
    <property type="entry name" value="Nucleoside Triphosphate Pyrophosphohydrolase"/>
    <property type="match status" value="1"/>
</dbReference>
<dbReference type="GO" id="GO:0016818">
    <property type="term" value="F:hydrolase activity, acting on acid anhydrides, in phosphorus-containing anhydrides"/>
    <property type="evidence" value="ECO:0007669"/>
    <property type="project" value="InterPro"/>
</dbReference>
<evidence type="ECO:0000256" key="5">
    <source>
        <dbReference type="ARBA" id="ARBA00022842"/>
    </source>
</evidence>
<comment type="cofactor">
    <cofactor evidence="2">
        <name>Mg(2+)</name>
        <dbReference type="ChEBI" id="CHEBI:18420"/>
    </cofactor>
</comment>
<keyword evidence="5" id="KW-0460">Magnesium</keyword>
<feature type="region of interest" description="Disordered" evidence="7">
    <location>
        <begin position="1"/>
        <end position="29"/>
    </location>
</feature>
<dbReference type="SUPFAM" id="SSF55811">
    <property type="entry name" value="Nudix"/>
    <property type="match status" value="1"/>
</dbReference>
<gene>
    <name evidence="9" type="ORF">BN12_230036</name>
</gene>
<evidence type="ECO:0000259" key="8">
    <source>
        <dbReference type="PROSITE" id="PS51462"/>
    </source>
</evidence>